<evidence type="ECO:0000313" key="3">
    <source>
        <dbReference type="EMBL" id="MBE1609515.1"/>
    </source>
</evidence>
<organism evidence="3 4">
    <name type="scientific">Actinopolymorpha pittospori</name>
    <dbReference type="NCBI Taxonomy" id="648752"/>
    <lineage>
        <taxon>Bacteria</taxon>
        <taxon>Bacillati</taxon>
        <taxon>Actinomycetota</taxon>
        <taxon>Actinomycetes</taxon>
        <taxon>Propionibacteriales</taxon>
        <taxon>Actinopolymorphaceae</taxon>
        <taxon>Actinopolymorpha</taxon>
    </lineage>
</organism>
<proteinExistence type="predicted"/>
<comment type="caution">
    <text evidence="3">The sequence shown here is derived from an EMBL/GenBank/DDBJ whole genome shotgun (WGS) entry which is preliminary data.</text>
</comment>
<gene>
    <name evidence="3" type="ORF">HEB94_006363</name>
</gene>
<feature type="chain" id="PRO_5039306733" evidence="2">
    <location>
        <begin position="27"/>
        <end position="925"/>
    </location>
</feature>
<reference evidence="3" key="1">
    <citation type="submission" date="2020-10" db="EMBL/GenBank/DDBJ databases">
        <title>Sequencing the genomes of 1000 actinobacteria strains.</title>
        <authorList>
            <person name="Klenk H.-P."/>
        </authorList>
    </citation>
    <scope>NUCLEOTIDE SEQUENCE</scope>
    <source>
        <strain evidence="3">DSM 45354</strain>
    </source>
</reference>
<dbReference type="EMBL" id="JADBEM010000001">
    <property type="protein sequence ID" value="MBE1609515.1"/>
    <property type="molecule type" value="Genomic_DNA"/>
</dbReference>
<name>A0A927MYX4_9ACTN</name>
<accession>A0A927MYX4</accession>
<evidence type="ECO:0000313" key="4">
    <source>
        <dbReference type="Proteomes" id="UP000638648"/>
    </source>
</evidence>
<dbReference type="Proteomes" id="UP000638648">
    <property type="component" value="Unassembled WGS sequence"/>
</dbReference>
<keyword evidence="4" id="KW-1185">Reference proteome</keyword>
<keyword evidence="2" id="KW-0732">Signal</keyword>
<evidence type="ECO:0000256" key="2">
    <source>
        <dbReference type="SAM" id="SignalP"/>
    </source>
</evidence>
<sequence>MRGRHTATRLALLLATVLAGLGVTNAGIAPTAVATTSTAGATEQPTATAGATAGDTPSPGRVVDTVRLGDAAAERAHDVRATGASGAARGSVEAGQLTEPYTARSVRAGGTFTVRLDVARDQPLTLQFREVRPNDEWGVAYGFRVLLDGTLAHVRDPARKDAGGGPYTSFFLQSADPAVIGDGRVVVTVEGTSAESAYVGQIWSYADLPGMVAAQGMRTPDRMVFVLGQDHRGEAYFRDRLDYVTSAIHESPEVGRGMAVLDYFANRSPDQLAANYAMWLRLSREYGLPFGIESTSDWEGTPGNVPDGKGGTFGDLKYQQVLWSPQDQTGPEQDVWDGERLDQLLGDRYEPRYGLSVPNIWGNTPWLTWRDPDLNAFYERKADDSLALLGPLAWDLQRTGEGDRLLPFSTTLESTYWSKRDGKGVADQAYTDYNGGVERRDLYADYNPSTVAAAKAEGVDLDPADGLSEQEKHWLYRNQSYPQQLFADIFYAGLPRERIMLTTGGPDYPTDQLRHNVHSEVYSRQQEPYWDATHASIAQGILRHARPGSEYIELDDYTPGGFEHLQRSREFGRIANPNLENSVSGYAPDKTLLLRQTYVNGSRYTSIYNWQGADSPDAAANWVNPFVDDLRPYDVRRDQPPDGELTGRSRVETTFTAGDLRLLNTVDVRVRRTGAAAALRLTVSDEDGRVVTMRHLSGAELPADGWASFAVPVMTLDKGRTYHVTVEHVGQAGQAAVVAPAYDFPTVGGELAIRTGLDMPAERDRSLVLQWRRDAADAIANVTGDLRPGDRPASGQLAAAKAALGRDEYVRAYQLAMKGDALRFPVLYQAHAGSGPTDLGAFPVTLTSGTDANVDVTSYSTGRALDLTATAYAPGELTFDVTGFGARPVVELDGTPVPVRRDHAGVTFTIDLPDRAAHHLRVRRS</sequence>
<feature type="region of interest" description="Disordered" evidence="1">
    <location>
        <begin position="36"/>
        <end position="62"/>
    </location>
</feature>
<feature type="compositionally biased region" description="Low complexity" evidence="1">
    <location>
        <begin position="36"/>
        <end position="60"/>
    </location>
</feature>
<dbReference type="RefSeq" id="WP_192753082.1">
    <property type="nucleotide sequence ID" value="NZ_BAABJL010000201.1"/>
</dbReference>
<feature type="signal peptide" evidence="2">
    <location>
        <begin position="1"/>
        <end position="26"/>
    </location>
</feature>
<evidence type="ECO:0000256" key="1">
    <source>
        <dbReference type="SAM" id="MobiDB-lite"/>
    </source>
</evidence>
<protein>
    <submittedName>
        <fullName evidence="3">Uncharacterized protein</fullName>
    </submittedName>
</protein>
<dbReference type="AlphaFoldDB" id="A0A927MYX4"/>